<dbReference type="EC" id="3.1.3.11" evidence="4"/>
<dbReference type="Gene3D" id="3.60.21.10">
    <property type="match status" value="1"/>
</dbReference>
<dbReference type="AlphaFoldDB" id="A0A7V8V0W8"/>
<dbReference type="GO" id="GO:0042132">
    <property type="term" value="F:fructose 1,6-bisphosphate 1-phosphatase activity"/>
    <property type="evidence" value="ECO:0007669"/>
    <property type="project" value="UniProtKB-EC"/>
</dbReference>
<dbReference type="InterPro" id="IPR009164">
    <property type="entry name" value="FBPtase_class3"/>
</dbReference>
<keyword evidence="3" id="KW-0119">Carbohydrate metabolism</keyword>
<evidence type="ECO:0000313" key="4">
    <source>
        <dbReference type="EMBL" id="MBA2112903.1"/>
    </source>
</evidence>
<gene>
    <name evidence="4" type="primary">fbp</name>
    <name evidence="4" type="ORF">HOV93_00440</name>
</gene>
<name>A0A7V8V0W8_9BACT</name>
<keyword evidence="1 4" id="KW-0378">Hydrolase</keyword>
<dbReference type="InterPro" id="IPR029052">
    <property type="entry name" value="Metallo-depent_PP-like"/>
</dbReference>
<evidence type="ECO:0000313" key="5">
    <source>
        <dbReference type="Proteomes" id="UP000551616"/>
    </source>
</evidence>
<sequence>MCLACRNAFSGSVVAFPLFRRKITVQTTSHSFKRPKADLSILELLALQFPNADAAIAETARLAAVQSLPKGVVHVISDIHGEDKKLKHVINNASGTLRPLVEEMFADSMTSNELEEFLKLTFYPAELTKRVGEMLTQPEEIRAYALQMLMPQLELLRYLVSNFSLRLATNLFPAEYRELLLEMMHAPSTERGPEFIGAILDELVRRGRALHLVHLLGRLIRNLAVDELIIAGDLWDRGPRGDRVMDYLRLQPNVEFIWGNHDVLWLAASLGHEAAICTVLRVSLRYRRIGQLDEGYSVPLTPLEHLARTIYSDDPAEFFMPKGQGMRPNEVVARMQKAAAIMQFKLEGQMIERNPHWELGHRRLMHRINHEEGTIELDGQTYALRDNNFPTVNPDNPYQLSEEESACLSRLKHSFLNSQKLREQMRFMVGHGSMYLKRDECLIFHGCVPVDAEGNFLPITIDQKSVSGRAMFEEIETIVRRAVVNSEQADLDFLWYLWSGPSSPLFGKDRIATLERDFIADKRSHNETKNTYFTLIHESDFCDKILKEFGMEADRSLIVNGHVPVKVEAGESPLKRSGKAITIDGAFSEAYGDYGYTLVLETDRIVLAQHSHFESVEAAIRDGVDIIPKVQNIRVFDSPRRTRDTERGQRIGFRIEMLERLIEAYQENRLHERPVATTP</sequence>
<dbReference type="EMBL" id="JABRWO010000001">
    <property type="protein sequence ID" value="MBA2112903.1"/>
    <property type="molecule type" value="Genomic_DNA"/>
</dbReference>
<dbReference type="RefSeq" id="WP_207394438.1">
    <property type="nucleotide sequence ID" value="NZ_JABRWO010000001.1"/>
</dbReference>
<dbReference type="Pfam" id="PF06874">
    <property type="entry name" value="FBPase_2"/>
    <property type="match status" value="1"/>
</dbReference>
<dbReference type="GO" id="GO:0006094">
    <property type="term" value="P:gluconeogenesis"/>
    <property type="evidence" value="ECO:0007669"/>
    <property type="project" value="InterPro"/>
</dbReference>
<dbReference type="HAMAP" id="MF_01854">
    <property type="entry name" value="FBPase_class3"/>
    <property type="match status" value="1"/>
</dbReference>
<dbReference type="Proteomes" id="UP000551616">
    <property type="component" value="Unassembled WGS sequence"/>
</dbReference>
<evidence type="ECO:0000256" key="3">
    <source>
        <dbReference type="ARBA" id="ARBA00023277"/>
    </source>
</evidence>
<keyword evidence="5" id="KW-1185">Reference proteome</keyword>
<evidence type="ECO:0000256" key="1">
    <source>
        <dbReference type="ARBA" id="ARBA00022801"/>
    </source>
</evidence>
<proteinExistence type="inferred from homology"/>
<dbReference type="SUPFAM" id="SSF56300">
    <property type="entry name" value="Metallo-dependent phosphatases"/>
    <property type="match status" value="1"/>
</dbReference>
<reference evidence="4 5" key="1">
    <citation type="submission" date="2020-05" db="EMBL/GenBank/DDBJ databases">
        <title>Bremerella alba sp. nov., a novel planctomycete isolated from the surface of the macroalga Fucus spiralis.</title>
        <authorList>
            <person name="Godinho O."/>
            <person name="Botelho R."/>
            <person name="Albuquerque L."/>
            <person name="Wiegand S."/>
            <person name="Da Costa M.S."/>
            <person name="Lobo-Da-Cunha A."/>
            <person name="Jogler C."/>
            <person name="Lage O.M."/>
        </authorList>
    </citation>
    <scope>NUCLEOTIDE SEQUENCE [LARGE SCALE GENOMIC DNA]</scope>
    <source>
        <strain evidence="4 5">FF15</strain>
    </source>
</reference>
<keyword evidence="2" id="KW-0464">Manganese</keyword>
<evidence type="ECO:0000256" key="2">
    <source>
        <dbReference type="ARBA" id="ARBA00023211"/>
    </source>
</evidence>
<comment type="caution">
    <text evidence="4">The sequence shown here is derived from an EMBL/GenBank/DDBJ whole genome shotgun (WGS) entry which is preliminary data.</text>
</comment>
<organism evidence="4 5">
    <name type="scientific">Bremerella alba</name>
    <dbReference type="NCBI Taxonomy" id="980252"/>
    <lineage>
        <taxon>Bacteria</taxon>
        <taxon>Pseudomonadati</taxon>
        <taxon>Planctomycetota</taxon>
        <taxon>Planctomycetia</taxon>
        <taxon>Pirellulales</taxon>
        <taxon>Pirellulaceae</taxon>
        <taxon>Bremerella</taxon>
    </lineage>
</organism>
<protein>
    <submittedName>
        <fullName evidence="4">Fructose-1,6-bisphosphatase class 3</fullName>
        <ecNumber evidence="4">3.1.3.11</ecNumber>
    </submittedName>
</protein>
<accession>A0A7V8V0W8</accession>